<dbReference type="GO" id="GO:0006633">
    <property type="term" value="P:fatty acid biosynthetic process"/>
    <property type="evidence" value="ECO:0007669"/>
    <property type="project" value="TreeGrafter"/>
</dbReference>
<evidence type="ECO:0000313" key="5">
    <source>
        <dbReference type="EMBL" id="GDY46381.1"/>
    </source>
</evidence>
<reference evidence="5 6" key="1">
    <citation type="journal article" date="2020" name="Int. J. Syst. Evol. Microbiol.">
        <title>Reclassification of Streptomyces castelarensis and Streptomyces sporoclivatus as later heterotypic synonyms of Streptomyces antimycoticus.</title>
        <authorList>
            <person name="Komaki H."/>
            <person name="Tamura T."/>
        </authorList>
    </citation>
    <scope>NUCLEOTIDE SEQUENCE [LARGE SCALE GENOMIC DNA]</scope>
    <source>
        <strain evidence="5 6">NBRC 12839</strain>
    </source>
</reference>
<organism evidence="5 6">
    <name type="scientific">Streptomyces antimycoticus</name>
    <dbReference type="NCBI Taxonomy" id="68175"/>
    <lineage>
        <taxon>Bacteria</taxon>
        <taxon>Bacillati</taxon>
        <taxon>Actinomycetota</taxon>
        <taxon>Actinomycetes</taxon>
        <taxon>Kitasatosporales</taxon>
        <taxon>Streptomycetaceae</taxon>
        <taxon>Streptomyces</taxon>
        <taxon>Streptomyces violaceusniger group</taxon>
    </lineage>
</organism>
<evidence type="ECO:0000256" key="2">
    <source>
        <dbReference type="ARBA" id="ARBA00023315"/>
    </source>
</evidence>
<dbReference type="InterPro" id="IPR000794">
    <property type="entry name" value="Beta-ketoacyl_synthase"/>
</dbReference>
<dbReference type="EMBL" id="BJHV01000001">
    <property type="protein sequence ID" value="GDY46381.1"/>
    <property type="molecule type" value="Genomic_DNA"/>
</dbReference>
<proteinExistence type="predicted"/>
<evidence type="ECO:0000256" key="3">
    <source>
        <dbReference type="SAM" id="MobiDB-lite"/>
    </source>
</evidence>
<dbReference type="PANTHER" id="PTHR11712:SF322">
    <property type="entry name" value="POLYKETIDE BETA-KETOACYL SYNTHASE 2-RELATED"/>
    <property type="match status" value="1"/>
</dbReference>
<dbReference type="AlphaFoldDB" id="A0A4D4KB48"/>
<dbReference type="Proteomes" id="UP000299290">
    <property type="component" value="Unassembled WGS sequence"/>
</dbReference>
<gene>
    <name evidence="5" type="ORF">SANT12839_072630</name>
</gene>
<dbReference type="InterPro" id="IPR014030">
    <property type="entry name" value="Ketoacyl_synth_N"/>
</dbReference>
<sequence length="213" mass="22925">MNAAMDTRSRGAAITGIGVIAPNGVGTDAFWKATREGIPCLDRISREGSGHFPVRIGGQVRGFDPASMIEERFLVQTDRFTHFAMASADLALDDARLPVDDMSPFAIGVVTASGSGGGEFGQRELQQLYGKGPRYVGPYQSIAWFYAASTGQVSIRGGSRAPAEWWPTTRPAVWTRSRTPAGPSGAGRTRWWPAPPRHRWRRTPSSACSAGTS</sequence>
<feature type="region of interest" description="Disordered" evidence="3">
    <location>
        <begin position="171"/>
        <end position="213"/>
    </location>
</feature>
<comment type="caution">
    <text evidence="5">The sequence shown here is derived from an EMBL/GenBank/DDBJ whole genome shotgun (WGS) entry which is preliminary data.</text>
</comment>
<evidence type="ECO:0000256" key="1">
    <source>
        <dbReference type="ARBA" id="ARBA00022679"/>
    </source>
</evidence>
<keyword evidence="1" id="KW-0808">Transferase</keyword>
<accession>A0A4D4KB48</accession>
<evidence type="ECO:0000259" key="4">
    <source>
        <dbReference type="Pfam" id="PF00109"/>
    </source>
</evidence>
<keyword evidence="2" id="KW-0012">Acyltransferase</keyword>
<dbReference type="Gene3D" id="3.40.47.10">
    <property type="match status" value="1"/>
</dbReference>
<dbReference type="Pfam" id="PF00109">
    <property type="entry name" value="ketoacyl-synt"/>
    <property type="match status" value="1"/>
</dbReference>
<evidence type="ECO:0000313" key="6">
    <source>
        <dbReference type="Proteomes" id="UP000299290"/>
    </source>
</evidence>
<feature type="domain" description="Beta-ketoacyl synthase-like N-terminal" evidence="4">
    <location>
        <begin position="13"/>
        <end position="163"/>
    </location>
</feature>
<keyword evidence="6" id="KW-1185">Reference proteome</keyword>
<protein>
    <recommendedName>
        <fullName evidence="4">Beta-ketoacyl synthase-like N-terminal domain-containing protein</fullName>
    </recommendedName>
</protein>
<dbReference type="GO" id="GO:0004315">
    <property type="term" value="F:3-oxoacyl-[acyl-carrier-protein] synthase activity"/>
    <property type="evidence" value="ECO:0007669"/>
    <property type="project" value="TreeGrafter"/>
</dbReference>
<dbReference type="InterPro" id="IPR016039">
    <property type="entry name" value="Thiolase-like"/>
</dbReference>
<dbReference type="SUPFAM" id="SSF53901">
    <property type="entry name" value="Thiolase-like"/>
    <property type="match status" value="1"/>
</dbReference>
<dbReference type="PANTHER" id="PTHR11712">
    <property type="entry name" value="POLYKETIDE SYNTHASE-RELATED"/>
    <property type="match status" value="1"/>
</dbReference>
<name>A0A4D4KB48_9ACTN</name>